<dbReference type="EMBL" id="JBHSKD010000012">
    <property type="protein sequence ID" value="MFC5177517.1"/>
    <property type="molecule type" value="Genomic_DNA"/>
</dbReference>
<feature type="transmembrane region" description="Helical" evidence="3">
    <location>
        <begin position="86"/>
        <end position="107"/>
    </location>
</feature>
<gene>
    <name evidence="5" type="ORF">ACFPGP_12590</name>
</gene>
<feature type="domain" description="Putative zinc-finger" evidence="4">
    <location>
        <begin position="11"/>
        <end position="35"/>
    </location>
</feature>
<dbReference type="RefSeq" id="WP_378590609.1">
    <property type="nucleotide sequence ID" value="NZ_JBHSKD010000012.1"/>
</dbReference>
<dbReference type="InterPro" id="IPR027383">
    <property type="entry name" value="Znf_put"/>
</dbReference>
<keyword evidence="3" id="KW-0472">Membrane</keyword>
<comment type="caution">
    <text evidence="5">The sequence shown here is derived from an EMBL/GenBank/DDBJ whole genome shotgun (WGS) entry which is preliminary data.</text>
</comment>
<evidence type="ECO:0000256" key="1">
    <source>
        <dbReference type="ARBA" id="ARBA00023015"/>
    </source>
</evidence>
<accession>A0ABW0BKP1</accession>
<evidence type="ECO:0000313" key="6">
    <source>
        <dbReference type="Proteomes" id="UP001596087"/>
    </source>
</evidence>
<dbReference type="Proteomes" id="UP001596087">
    <property type="component" value="Unassembled WGS sequence"/>
</dbReference>
<dbReference type="InterPro" id="IPR041916">
    <property type="entry name" value="Anti_sigma_zinc_sf"/>
</dbReference>
<keyword evidence="6" id="KW-1185">Reference proteome</keyword>
<reference evidence="6" key="1">
    <citation type="journal article" date="2019" name="Int. J. Syst. Evol. Microbiol.">
        <title>The Global Catalogue of Microorganisms (GCM) 10K type strain sequencing project: providing services to taxonomists for standard genome sequencing and annotation.</title>
        <authorList>
            <consortium name="The Broad Institute Genomics Platform"/>
            <consortium name="The Broad Institute Genome Sequencing Center for Infectious Disease"/>
            <person name="Wu L."/>
            <person name="Ma J."/>
        </authorList>
    </citation>
    <scope>NUCLEOTIDE SEQUENCE [LARGE SCALE GENOMIC DNA]</scope>
    <source>
        <strain evidence="6">DFY41</strain>
    </source>
</reference>
<keyword evidence="1" id="KW-0805">Transcription regulation</keyword>
<organism evidence="5 6">
    <name type="scientific">Nocardioides taihuensis</name>
    <dbReference type="NCBI Taxonomy" id="1835606"/>
    <lineage>
        <taxon>Bacteria</taxon>
        <taxon>Bacillati</taxon>
        <taxon>Actinomycetota</taxon>
        <taxon>Actinomycetes</taxon>
        <taxon>Propionibacteriales</taxon>
        <taxon>Nocardioidaceae</taxon>
        <taxon>Nocardioides</taxon>
    </lineage>
</organism>
<keyword evidence="3" id="KW-0812">Transmembrane</keyword>
<proteinExistence type="predicted"/>
<dbReference type="Gene3D" id="1.10.10.1320">
    <property type="entry name" value="Anti-sigma factor, zinc-finger domain"/>
    <property type="match status" value="1"/>
</dbReference>
<name>A0ABW0BKP1_9ACTN</name>
<keyword evidence="2" id="KW-0804">Transcription</keyword>
<evidence type="ECO:0000256" key="2">
    <source>
        <dbReference type="ARBA" id="ARBA00023163"/>
    </source>
</evidence>
<keyword evidence="3" id="KW-1133">Transmembrane helix</keyword>
<evidence type="ECO:0000256" key="3">
    <source>
        <dbReference type="SAM" id="Phobius"/>
    </source>
</evidence>
<dbReference type="Pfam" id="PF13490">
    <property type="entry name" value="zf-HC2"/>
    <property type="match status" value="1"/>
</dbReference>
<protein>
    <submittedName>
        <fullName evidence="5">Anti-sigma factor family protein</fullName>
    </submittedName>
</protein>
<evidence type="ECO:0000313" key="5">
    <source>
        <dbReference type="EMBL" id="MFC5177517.1"/>
    </source>
</evidence>
<evidence type="ECO:0000259" key="4">
    <source>
        <dbReference type="Pfam" id="PF13490"/>
    </source>
</evidence>
<sequence>MTCPFAHDDAAYLIGALAPAERLEFERHLPGCEECSRAVAELAGLPGLLGRVDESVLADPAEEPPVPATLLPALVREVQRRRRRTAVWAGVAAAAVAVVAVGVPVGLSQVGDHGGPPPSASSSAPGAVEVHPMTPVGEVPVTATLGLEQVAWGTRLELTCSYESESVEYQLPSAVDYTLYVRRRDGGTEQVGSWRSVDGTTMHLAAATSADREDIASVEVRTPDGLVVLRLDT</sequence>